<proteinExistence type="predicted"/>
<evidence type="ECO:0000313" key="1">
    <source>
        <dbReference type="EMBL" id="JAD30777.1"/>
    </source>
</evidence>
<dbReference type="AlphaFoldDB" id="A0A0A8Z7D2"/>
<accession>A0A0A8Z7D2</accession>
<protein>
    <submittedName>
        <fullName evidence="1">Uncharacterized protein</fullName>
    </submittedName>
</protein>
<organism evidence="1">
    <name type="scientific">Arundo donax</name>
    <name type="common">Giant reed</name>
    <name type="synonym">Donax arundinaceus</name>
    <dbReference type="NCBI Taxonomy" id="35708"/>
    <lineage>
        <taxon>Eukaryota</taxon>
        <taxon>Viridiplantae</taxon>
        <taxon>Streptophyta</taxon>
        <taxon>Embryophyta</taxon>
        <taxon>Tracheophyta</taxon>
        <taxon>Spermatophyta</taxon>
        <taxon>Magnoliopsida</taxon>
        <taxon>Liliopsida</taxon>
        <taxon>Poales</taxon>
        <taxon>Poaceae</taxon>
        <taxon>PACMAD clade</taxon>
        <taxon>Arundinoideae</taxon>
        <taxon>Arundineae</taxon>
        <taxon>Arundo</taxon>
    </lineage>
</organism>
<reference evidence="1" key="1">
    <citation type="submission" date="2014-09" db="EMBL/GenBank/DDBJ databases">
        <authorList>
            <person name="Magalhaes I.L.F."/>
            <person name="Oliveira U."/>
            <person name="Santos F.R."/>
            <person name="Vidigal T.H.D.A."/>
            <person name="Brescovit A.D."/>
            <person name="Santos A.J."/>
        </authorList>
    </citation>
    <scope>NUCLEOTIDE SEQUENCE</scope>
    <source>
        <tissue evidence="1">Shoot tissue taken approximately 20 cm above the soil surface</tissue>
    </source>
</reference>
<dbReference type="EMBL" id="GBRH01267118">
    <property type="protein sequence ID" value="JAD30777.1"/>
    <property type="molecule type" value="Transcribed_RNA"/>
</dbReference>
<name>A0A0A8Z7D2_ARUDO</name>
<sequence length="25" mass="2946">MGSGWDDAVDLVLKMLELHYPYHQQ</sequence>
<reference evidence="1" key="2">
    <citation type="journal article" date="2015" name="Data Brief">
        <title>Shoot transcriptome of the giant reed, Arundo donax.</title>
        <authorList>
            <person name="Barrero R.A."/>
            <person name="Guerrero F.D."/>
            <person name="Moolhuijzen P."/>
            <person name="Goolsby J.A."/>
            <person name="Tidwell J."/>
            <person name="Bellgard S.E."/>
            <person name="Bellgard M.I."/>
        </authorList>
    </citation>
    <scope>NUCLEOTIDE SEQUENCE</scope>
    <source>
        <tissue evidence="1">Shoot tissue taken approximately 20 cm above the soil surface</tissue>
    </source>
</reference>